<dbReference type="EMBL" id="LR134182">
    <property type="protein sequence ID" value="VEB43850.1"/>
    <property type="molecule type" value="Genomic_DNA"/>
</dbReference>
<feature type="region of interest" description="Disordered" evidence="1">
    <location>
        <begin position="1"/>
        <end position="20"/>
    </location>
</feature>
<accession>A0A447TFY9</accession>
<proteinExistence type="predicted"/>
<dbReference type="AlphaFoldDB" id="A0A447TFY9"/>
<evidence type="ECO:0000313" key="2">
    <source>
        <dbReference type="EMBL" id="VEB43850.1"/>
    </source>
</evidence>
<name>A0A447TFY9_CHRVL</name>
<sequence length="41" mass="4317">MKIASATVSLGSHFSQSQSLSIKQSIVVEQPPQAAPPTMFS</sequence>
<dbReference type="Proteomes" id="UP000275777">
    <property type="component" value="Chromosome"/>
</dbReference>
<evidence type="ECO:0000313" key="3">
    <source>
        <dbReference type="Proteomes" id="UP000275777"/>
    </source>
</evidence>
<gene>
    <name evidence="2" type="ORF">NCTC9695_04310</name>
</gene>
<evidence type="ECO:0000256" key="1">
    <source>
        <dbReference type="SAM" id="MobiDB-lite"/>
    </source>
</evidence>
<feature type="compositionally biased region" description="Polar residues" evidence="1">
    <location>
        <begin position="1"/>
        <end position="14"/>
    </location>
</feature>
<organism evidence="2 3">
    <name type="scientific">Chromobacterium violaceum</name>
    <dbReference type="NCBI Taxonomy" id="536"/>
    <lineage>
        <taxon>Bacteria</taxon>
        <taxon>Pseudomonadati</taxon>
        <taxon>Pseudomonadota</taxon>
        <taxon>Betaproteobacteria</taxon>
        <taxon>Neisseriales</taxon>
        <taxon>Chromobacteriaceae</taxon>
        <taxon>Chromobacterium</taxon>
    </lineage>
</organism>
<reference evidence="2 3" key="1">
    <citation type="submission" date="2018-12" db="EMBL/GenBank/DDBJ databases">
        <authorList>
            <consortium name="Pathogen Informatics"/>
        </authorList>
    </citation>
    <scope>NUCLEOTIDE SEQUENCE [LARGE SCALE GENOMIC DNA]</scope>
    <source>
        <strain evidence="2 3">NCTC9695</strain>
    </source>
</reference>
<protein>
    <submittedName>
        <fullName evidence="2">Uncharacterized protein</fullName>
    </submittedName>
</protein>